<dbReference type="Gene3D" id="2.60.120.260">
    <property type="entry name" value="Galactose-binding domain-like"/>
    <property type="match status" value="1"/>
</dbReference>
<evidence type="ECO:0000313" key="3">
    <source>
        <dbReference type="EMBL" id="OGD78926.1"/>
    </source>
</evidence>
<evidence type="ECO:0000256" key="1">
    <source>
        <dbReference type="SAM" id="SignalP"/>
    </source>
</evidence>
<dbReference type="InterPro" id="IPR041017">
    <property type="entry name" value="Thioredoxin_10"/>
</dbReference>
<dbReference type="GO" id="GO:0016491">
    <property type="term" value="F:oxidoreductase activity"/>
    <property type="evidence" value="ECO:0007669"/>
    <property type="project" value="InterPro"/>
</dbReference>
<organism evidence="3 4">
    <name type="scientific">Candidatus Coatesbacteria bacterium RBG_13_66_14</name>
    <dbReference type="NCBI Taxonomy" id="1817816"/>
    <lineage>
        <taxon>Bacteria</taxon>
        <taxon>Candidatus Coatesiibacteriota</taxon>
    </lineage>
</organism>
<proteinExistence type="predicted"/>
<dbReference type="InterPro" id="IPR036249">
    <property type="entry name" value="Thioredoxin-like_sf"/>
</dbReference>
<keyword evidence="1" id="KW-0732">Signal</keyword>
<feature type="signal peptide" evidence="1">
    <location>
        <begin position="1"/>
        <end position="21"/>
    </location>
</feature>
<sequence>MKLKTVLPLALALAATLTCGAAETEGEPMPGNLAPEIPTYGPERWINSEPLTMEALRGRLVLVDFWEYTCVNCLRTLPYLREWNRRYGDLGLVIIGVHDPEFGFGRERKNVERAVEELGIDWPVLLDNDFELWRRYANNWWPRKILINPEGVIIHDHIGEGGYGKTEEVIQEEIAELNPGVELPPIMEPVNPHDRPGAVCFPATPELYAGYARGRYGHAVEMDREARYEPMTPHDVHRAYLEGDWRVEEGRLLHVSLADPPGDRVVIRCRATEVNAVLHPELGGSYRVYVDVDGMPVAKDDAGADVKWDEEGSSFVEVDAGRMYRLLDAPTYADRELALYATGDGFGLYAFTFGACVEAPGE</sequence>
<dbReference type="Pfam" id="PF17991">
    <property type="entry name" value="Thioredoxin_10"/>
    <property type="match status" value="1"/>
</dbReference>
<feature type="chain" id="PRO_5009518622" description="Thioredoxin domain-containing protein" evidence="1">
    <location>
        <begin position="22"/>
        <end position="362"/>
    </location>
</feature>
<dbReference type="PANTHER" id="PTHR42852">
    <property type="entry name" value="THIOL:DISULFIDE INTERCHANGE PROTEIN DSBE"/>
    <property type="match status" value="1"/>
</dbReference>
<dbReference type="InterPro" id="IPR050553">
    <property type="entry name" value="Thioredoxin_ResA/DsbE_sf"/>
</dbReference>
<dbReference type="SUPFAM" id="SSF52833">
    <property type="entry name" value="Thioredoxin-like"/>
    <property type="match status" value="1"/>
</dbReference>
<dbReference type="PROSITE" id="PS51352">
    <property type="entry name" value="THIOREDOXIN_2"/>
    <property type="match status" value="1"/>
</dbReference>
<name>A0A1F5FH31_9BACT</name>
<dbReference type="STRING" id="1817816.A2Y64_05200"/>
<comment type="caution">
    <text evidence="3">The sequence shown here is derived from an EMBL/GenBank/DDBJ whole genome shotgun (WGS) entry which is preliminary data.</text>
</comment>
<protein>
    <recommendedName>
        <fullName evidence="2">Thioredoxin domain-containing protein</fullName>
    </recommendedName>
</protein>
<dbReference type="Proteomes" id="UP000177187">
    <property type="component" value="Unassembled WGS sequence"/>
</dbReference>
<gene>
    <name evidence="3" type="ORF">A2Y64_05200</name>
</gene>
<dbReference type="EMBL" id="MFAF01000020">
    <property type="protein sequence ID" value="OGD78926.1"/>
    <property type="molecule type" value="Genomic_DNA"/>
</dbReference>
<dbReference type="InterPro" id="IPR013766">
    <property type="entry name" value="Thioredoxin_domain"/>
</dbReference>
<dbReference type="AlphaFoldDB" id="A0A1F5FH31"/>
<dbReference type="InterPro" id="IPR013740">
    <property type="entry name" value="Redoxin"/>
</dbReference>
<evidence type="ECO:0000259" key="2">
    <source>
        <dbReference type="PROSITE" id="PS51352"/>
    </source>
</evidence>
<reference evidence="3 4" key="1">
    <citation type="journal article" date="2016" name="Nat. Commun.">
        <title>Thousands of microbial genomes shed light on interconnected biogeochemical processes in an aquifer system.</title>
        <authorList>
            <person name="Anantharaman K."/>
            <person name="Brown C.T."/>
            <person name="Hug L.A."/>
            <person name="Sharon I."/>
            <person name="Castelle C.J."/>
            <person name="Probst A.J."/>
            <person name="Thomas B.C."/>
            <person name="Singh A."/>
            <person name="Wilkins M.J."/>
            <person name="Karaoz U."/>
            <person name="Brodie E.L."/>
            <person name="Williams K.H."/>
            <person name="Hubbard S.S."/>
            <person name="Banfield J.F."/>
        </authorList>
    </citation>
    <scope>NUCLEOTIDE SEQUENCE [LARGE SCALE GENOMIC DNA]</scope>
</reference>
<feature type="domain" description="Thioredoxin" evidence="2">
    <location>
        <begin position="28"/>
        <end position="179"/>
    </location>
</feature>
<dbReference type="PANTHER" id="PTHR42852:SF13">
    <property type="entry name" value="PROTEIN DIPZ"/>
    <property type="match status" value="1"/>
</dbReference>
<accession>A0A1F5FH31</accession>
<dbReference type="Pfam" id="PF08534">
    <property type="entry name" value="Redoxin"/>
    <property type="match status" value="1"/>
</dbReference>
<dbReference type="Gene3D" id="3.40.30.10">
    <property type="entry name" value="Glutaredoxin"/>
    <property type="match status" value="1"/>
</dbReference>
<evidence type="ECO:0000313" key="4">
    <source>
        <dbReference type="Proteomes" id="UP000177187"/>
    </source>
</evidence>